<dbReference type="Gene3D" id="2.180.10.10">
    <property type="entry name" value="RHS repeat-associated core"/>
    <property type="match status" value="1"/>
</dbReference>
<sequence length="159" mass="16896">FINQDPIGLAGGNNNYLYVPNPTGWVDPFGLVAKDCEKAGKIIDNAQSGKIRRGKNYHGRLDQQRESEILMNPDEVYKAENGNFVFHKDGDVVVTHGKGAAQGNLITSYGQSGPRGQSGSAIYGGSPSDPGVAITSDMIKNGQIPRPNGGFLPPATQVL</sequence>
<gene>
    <name evidence="1" type="ORF">MNBD_GAMMA09-173</name>
</gene>
<feature type="non-terminal residue" evidence="1">
    <location>
        <position position="1"/>
    </location>
</feature>
<dbReference type="EMBL" id="UOFI01000024">
    <property type="protein sequence ID" value="VAW62666.1"/>
    <property type="molecule type" value="Genomic_DNA"/>
</dbReference>
<name>A0A3B0Y2K9_9ZZZZ</name>
<organism evidence="1">
    <name type="scientific">hydrothermal vent metagenome</name>
    <dbReference type="NCBI Taxonomy" id="652676"/>
    <lineage>
        <taxon>unclassified sequences</taxon>
        <taxon>metagenomes</taxon>
        <taxon>ecological metagenomes</taxon>
    </lineage>
</organism>
<proteinExistence type="predicted"/>
<accession>A0A3B0Y2K9</accession>
<dbReference type="AlphaFoldDB" id="A0A3B0Y2K9"/>
<evidence type="ECO:0000313" key="1">
    <source>
        <dbReference type="EMBL" id="VAW62666.1"/>
    </source>
</evidence>
<protein>
    <submittedName>
        <fullName evidence="1">Rhs-family protein</fullName>
    </submittedName>
</protein>
<reference evidence="1" key="1">
    <citation type="submission" date="2018-06" db="EMBL/GenBank/DDBJ databases">
        <authorList>
            <person name="Zhirakovskaya E."/>
        </authorList>
    </citation>
    <scope>NUCLEOTIDE SEQUENCE</scope>
</reference>